<gene>
    <name evidence="2" type="ORF">HA333_04585</name>
</gene>
<reference evidence="2" key="1">
    <citation type="journal article" date="2020" name="bioRxiv">
        <title>A rank-normalized archaeal taxonomy based on genome phylogeny resolves widespread incomplete and uneven classifications.</title>
        <authorList>
            <person name="Rinke C."/>
            <person name="Chuvochina M."/>
            <person name="Mussig A.J."/>
            <person name="Chaumeil P.-A."/>
            <person name="Waite D.W."/>
            <person name="Whitman W.B."/>
            <person name="Parks D.H."/>
            <person name="Hugenholtz P."/>
        </authorList>
    </citation>
    <scope>NUCLEOTIDE SEQUENCE</scope>
    <source>
        <strain evidence="2">UBA8839</strain>
    </source>
</reference>
<feature type="transmembrane region" description="Helical" evidence="1">
    <location>
        <begin position="111"/>
        <end position="129"/>
    </location>
</feature>
<evidence type="ECO:0000256" key="1">
    <source>
        <dbReference type="SAM" id="Phobius"/>
    </source>
</evidence>
<feature type="transmembrane region" description="Helical" evidence="1">
    <location>
        <begin position="37"/>
        <end position="55"/>
    </location>
</feature>
<dbReference type="AlphaFoldDB" id="A0A832SZY5"/>
<keyword evidence="1" id="KW-0472">Membrane</keyword>
<feature type="transmembrane region" description="Helical" evidence="1">
    <location>
        <begin position="84"/>
        <end position="104"/>
    </location>
</feature>
<keyword evidence="1" id="KW-1133">Transmembrane helix</keyword>
<evidence type="ECO:0000313" key="3">
    <source>
        <dbReference type="Proteomes" id="UP000651120"/>
    </source>
</evidence>
<sequence length="197" mass="22106">MRWALGGSILKSSSLFSLGLLFLFSASLPPLGPAQLIRASVAYTFSIVSAVCLFMTCRRYFHTALAFGAVLWALSFAYPHFFVAFLSILFVLGWAWLGLLWASWRLWRVKGVIAAFVVQYAINLIYLPLEFANLLPNWALVAIGDNPHTTFLNWARYLLTYLSAVATLQTIRTLERLGQSRRGGDCRRNTHLGCLNP</sequence>
<organism evidence="2 3">
    <name type="scientific">Pyrobaculum aerophilum</name>
    <dbReference type="NCBI Taxonomy" id="13773"/>
    <lineage>
        <taxon>Archaea</taxon>
        <taxon>Thermoproteota</taxon>
        <taxon>Thermoprotei</taxon>
        <taxon>Thermoproteales</taxon>
        <taxon>Thermoproteaceae</taxon>
        <taxon>Pyrobaculum</taxon>
    </lineage>
</organism>
<feature type="transmembrane region" description="Helical" evidence="1">
    <location>
        <begin position="60"/>
        <end position="78"/>
    </location>
</feature>
<comment type="caution">
    <text evidence="2">The sequence shown here is derived from an EMBL/GenBank/DDBJ whole genome shotgun (WGS) entry which is preliminary data.</text>
</comment>
<keyword evidence="1" id="KW-0812">Transmembrane</keyword>
<protein>
    <submittedName>
        <fullName evidence="2">Uncharacterized protein</fullName>
    </submittedName>
</protein>
<name>A0A832SZY5_9CREN</name>
<proteinExistence type="predicted"/>
<accession>A0A832SZY5</accession>
<evidence type="ECO:0000313" key="2">
    <source>
        <dbReference type="EMBL" id="HII46732.1"/>
    </source>
</evidence>
<dbReference type="Proteomes" id="UP000651120">
    <property type="component" value="Unassembled WGS sequence"/>
</dbReference>
<dbReference type="EMBL" id="DUJP01000018">
    <property type="protein sequence ID" value="HII46732.1"/>
    <property type="molecule type" value="Genomic_DNA"/>
</dbReference>